<dbReference type="Gene3D" id="3.40.309.10">
    <property type="entry name" value="Aldehyde Dehydrogenase, Chain A, domain 2"/>
    <property type="match status" value="1"/>
</dbReference>
<feature type="binding site" evidence="3">
    <location>
        <position position="180"/>
    </location>
    <ligand>
        <name>NAD(+)</name>
        <dbReference type="ChEBI" id="CHEBI:57540"/>
    </ligand>
</feature>
<dbReference type="InterPro" id="IPR016162">
    <property type="entry name" value="Ald_DH_N"/>
</dbReference>
<comment type="function">
    <text evidence="3">Catalyzes the oxidation of malonate semialdehyde (MSA) and methylmalonate semialdehyde (MMSA) into acetyl-CoA and propanoyl-CoA, respectively. Is involved in a myo-inositol catabolic pathway. Bicarbonate, and not CO2, is the end-product of the enzymatic reaction.</text>
</comment>
<keyword evidence="6" id="KW-1185">Reference proteome</keyword>
<dbReference type="EMBL" id="JBHRZT010000020">
    <property type="protein sequence ID" value="MFC3882822.1"/>
    <property type="molecule type" value="Genomic_DNA"/>
</dbReference>
<feature type="binding site" evidence="3">
    <location>
        <position position="184"/>
    </location>
    <ligand>
        <name>NAD(+)</name>
        <dbReference type="ChEBI" id="CHEBI:57540"/>
    </ligand>
</feature>
<evidence type="ECO:0000256" key="1">
    <source>
        <dbReference type="ARBA" id="ARBA00023002"/>
    </source>
</evidence>
<feature type="binding site" evidence="3">
    <location>
        <position position="390"/>
    </location>
    <ligand>
        <name>NAD(+)</name>
        <dbReference type="ChEBI" id="CHEBI:57540"/>
    </ligand>
</feature>
<organism evidence="5 6">
    <name type="scientific">Bacillus songklensis</name>
    <dbReference type="NCBI Taxonomy" id="1069116"/>
    <lineage>
        <taxon>Bacteria</taxon>
        <taxon>Bacillati</taxon>
        <taxon>Bacillota</taxon>
        <taxon>Bacilli</taxon>
        <taxon>Bacillales</taxon>
        <taxon>Bacillaceae</taxon>
        <taxon>Bacillus</taxon>
    </lineage>
</organism>
<comment type="similarity">
    <text evidence="3">Belongs to the aldehyde dehydrogenase family. IolA subfamily.</text>
</comment>
<evidence type="ECO:0000256" key="3">
    <source>
        <dbReference type="HAMAP-Rule" id="MF_01670"/>
    </source>
</evidence>
<accession>A0ABV8B0S8</accession>
<comment type="caution">
    <text evidence="5">The sequence shown here is derived from an EMBL/GenBank/DDBJ whole genome shotgun (WGS) entry which is preliminary data.</text>
</comment>
<dbReference type="HAMAP" id="MF_01670">
    <property type="entry name" value="IolA"/>
    <property type="match status" value="1"/>
</dbReference>
<dbReference type="Pfam" id="PF00171">
    <property type="entry name" value="Aldedh"/>
    <property type="match status" value="1"/>
</dbReference>
<dbReference type="InterPro" id="IPR016161">
    <property type="entry name" value="Ald_DH/histidinol_DH"/>
</dbReference>
<comment type="subunit">
    <text evidence="3">Homotetramer.</text>
</comment>
<dbReference type="PANTHER" id="PTHR43866">
    <property type="entry name" value="MALONATE-SEMIALDEHYDE DEHYDROGENASE"/>
    <property type="match status" value="1"/>
</dbReference>
<dbReference type="InterPro" id="IPR010061">
    <property type="entry name" value="MeMal-semiAld_DH"/>
</dbReference>
<comment type="caution">
    <text evidence="3">Lacks conserved residue(s) required for the propagation of feature annotation.</text>
</comment>
<dbReference type="InterPro" id="IPR016160">
    <property type="entry name" value="Ald_DH_CS_CYS"/>
</dbReference>
<name>A0ABV8B0S8_9BACI</name>
<feature type="binding site" evidence="3">
    <location>
        <position position="183"/>
    </location>
    <ligand>
        <name>NAD(+)</name>
        <dbReference type="ChEBI" id="CHEBI:57540"/>
    </ligand>
</feature>
<dbReference type="Gene3D" id="3.40.605.10">
    <property type="entry name" value="Aldehyde Dehydrogenase, Chain A, domain 1"/>
    <property type="match status" value="1"/>
</dbReference>
<keyword evidence="2 3" id="KW-0520">NAD</keyword>
<evidence type="ECO:0000313" key="6">
    <source>
        <dbReference type="Proteomes" id="UP001595752"/>
    </source>
</evidence>
<dbReference type="Proteomes" id="UP001595752">
    <property type="component" value="Unassembled WGS sequence"/>
</dbReference>
<proteinExistence type="inferred from homology"/>
<dbReference type="RefSeq" id="WP_377912636.1">
    <property type="nucleotide sequence ID" value="NZ_JBHRZT010000020.1"/>
</dbReference>
<evidence type="ECO:0000256" key="2">
    <source>
        <dbReference type="ARBA" id="ARBA00023027"/>
    </source>
</evidence>
<dbReference type="InterPro" id="IPR016163">
    <property type="entry name" value="Ald_DH_C"/>
</dbReference>
<dbReference type="InterPro" id="IPR015590">
    <property type="entry name" value="Aldehyde_DH_dom"/>
</dbReference>
<dbReference type="PANTHER" id="PTHR43866:SF4">
    <property type="entry name" value="MALONATE-SEMIALDEHYDE DEHYDROGENASE"/>
    <property type="match status" value="1"/>
</dbReference>
<gene>
    <name evidence="3" type="primary">iolA</name>
    <name evidence="5" type="ORF">ACFOU2_04605</name>
</gene>
<reference evidence="6" key="1">
    <citation type="journal article" date="2019" name="Int. J. Syst. Evol. Microbiol.">
        <title>The Global Catalogue of Microorganisms (GCM) 10K type strain sequencing project: providing services to taxonomists for standard genome sequencing and annotation.</title>
        <authorList>
            <consortium name="The Broad Institute Genomics Platform"/>
            <consortium name="The Broad Institute Genome Sequencing Center for Infectious Disease"/>
            <person name="Wu L."/>
            <person name="Ma J."/>
        </authorList>
    </citation>
    <scope>NUCLEOTIDE SEQUENCE [LARGE SCALE GENOMIC DNA]</scope>
    <source>
        <strain evidence="6">CCUG 61889</strain>
    </source>
</reference>
<feature type="binding site" evidence="3">
    <location>
        <position position="156"/>
    </location>
    <ligand>
        <name>NAD(+)</name>
        <dbReference type="ChEBI" id="CHEBI:57540"/>
    </ligand>
</feature>
<protein>
    <recommendedName>
        <fullName evidence="3">Malonate-semialdehyde dehydrogenase</fullName>
        <shortName evidence="3">MSA dehydrogenase</shortName>
        <ecNumber evidence="3">1.2.1.27</ecNumber>
    </recommendedName>
    <alternativeName>
        <fullName evidence="3">Methylmalonate semialdehyde dehydrogenase</fullName>
        <shortName evidence="3">MMSA dehydrogenase</shortName>
        <shortName evidence="3">MSDH</shortName>
    </alternativeName>
</protein>
<comment type="pathway">
    <text evidence="3">Polyol metabolism; myo-inositol degradation into acetyl-CoA; acetyl-CoA from myo-inositol: step 7/7.</text>
</comment>
<feature type="domain" description="Aldehyde dehydrogenase" evidence="4">
    <location>
        <begin position="19"/>
        <end position="485"/>
    </location>
</feature>
<dbReference type="CDD" id="cd07085">
    <property type="entry name" value="ALDH_F6_MMSDH"/>
    <property type="match status" value="1"/>
</dbReference>
<dbReference type="InterPro" id="IPR023510">
    <property type="entry name" value="MSDH_GmP_bac"/>
</dbReference>
<comment type="catalytic activity">
    <reaction evidence="3">
        <text>2-methyl-3-oxopropanoate + NAD(+) + CoA + H2O = propanoyl-CoA + hydrogencarbonate + NADH + H(+)</text>
        <dbReference type="Rhea" id="RHEA:20804"/>
        <dbReference type="ChEBI" id="CHEBI:15377"/>
        <dbReference type="ChEBI" id="CHEBI:15378"/>
        <dbReference type="ChEBI" id="CHEBI:17544"/>
        <dbReference type="ChEBI" id="CHEBI:57287"/>
        <dbReference type="ChEBI" id="CHEBI:57392"/>
        <dbReference type="ChEBI" id="CHEBI:57540"/>
        <dbReference type="ChEBI" id="CHEBI:57700"/>
        <dbReference type="ChEBI" id="CHEBI:57945"/>
        <dbReference type="EC" id="1.2.1.27"/>
    </reaction>
</comment>
<comment type="catalytic activity">
    <reaction evidence="3">
        <text>3-oxopropanoate + NAD(+) + CoA + H2O = hydrogencarbonate + acetyl-CoA + NADH + H(+)</text>
        <dbReference type="Rhea" id="RHEA:76615"/>
        <dbReference type="ChEBI" id="CHEBI:15377"/>
        <dbReference type="ChEBI" id="CHEBI:15378"/>
        <dbReference type="ChEBI" id="CHEBI:17544"/>
        <dbReference type="ChEBI" id="CHEBI:33190"/>
        <dbReference type="ChEBI" id="CHEBI:57287"/>
        <dbReference type="ChEBI" id="CHEBI:57288"/>
        <dbReference type="ChEBI" id="CHEBI:57540"/>
        <dbReference type="ChEBI" id="CHEBI:57945"/>
        <dbReference type="EC" id="1.2.1.27"/>
    </reaction>
</comment>
<dbReference type="NCBIfam" id="TIGR01722">
    <property type="entry name" value="MMSDH"/>
    <property type="match status" value="1"/>
</dbReference>
<keyword evidence="1 3" id="KW-0560">Oxidoreductase</keyword>
<dbReference type="GO" id="GO:0016491">
    <property type="term" value="F:oxidoreductase activity"/>
    <property type="evidence" value="ECO:0007669"/>
    <property type="project" value="UniProtKB-KW"/>
</dbReference>
<sequence>MTVVKNETLVLRNYINGQWMSSGSNETQEVINPATREILAKVPISTKGDVDRAVQAAYEAFKTWKNIPVPKRARILFKYHSLLTDHHEELAKLVVQENGKAYKEAYGEVQRGIECVEFAAGAPSLLMGETLSNIAEEIDSEMYRYPLGVVGGITPFNFPMMVPLWMFPLAVACGNTFVLKPSERTPILANKLAELFTQAGAPAGVLNVVHGAHDVVNGLLEHENIKAISFVGSQPVAKYVYERAAAEGKRVQALSGAKNHHLVMPDCDMEKAVQHIISSAYGSAGQRCMACSAVVLVGDEKRSDEFSAMLKQKADELIIGSGLEDEVLLTPVIREQHRSKVLQYIEKGIEEGAVLVRDGRKEMEELTDGNFLGATIFDRVTPDMTIARDEIFAPVLSLLRAEDLDEGLAYIRKSRYGNGATIYTKDAAAVRKFREEADAGMLGINGGVPATMAFFPFSGWKDSFYGDLHVNGKDGVNFYTRKKMITARFDF</sequence>
<evidence type="ECO:0000313" key="5">
    <source>
        <dbReference type="EMBL" id="MFC3882822.1"/>
    </source>
</evidence>
<dbReference type="EC" id="1.2.1.27" evidence="3"/>
<feature type="active site" description="Nucleophile" evidence="3">
    <location>
        <position position="288"/>
    </location>
</feature>
<dbReference type="PROSITE" id="PS00070">
    <property type="entry name" value="ALDEHYDE_DEHYDR_CYS"/>
    <property type="match status" value="1"/>
</dbReference>
<dbReference type="SUPFAM" id="SSF53720">
    <property type="entry name" value="ALDH-like"/>
    <property type="match status" value="1"/>
</dbReference>
<evidence type="ECO:0000259" key="4">
    <source>
        <dbReference type="Pfam" id="PF00171"/>
    </source>
</evidence>